<gene>
    <name evidence="2" type="ORF">SAMN02745121_03310</name>
</gene>
<dbReference type="Proteomes" id="UP000199400">
    <property type="component" value="Unassembled WGS sequence"/>
</dbReference>
<feature type="domain" description="DUF2169" evidence="1">
    <location>
        <begin position="1"/>
        <end position="205"/>
    </location>
</feature>
<evidence type="ECO:0000313" key="2">
    <source>
        <dbReference type="EMBL" id="SFE18999.1"/>
    </source>
</evidence>
<dbReference type="InterPro" id="IPR018683">
    <property type="entry name" value="DUF2169"/>
</dbReference>
<evidence type="ECO:0000259" key="1">
    <source>
        <dbReference type="Pfam" id="PF09937"/>
    </source>
</evidence>
<name>A0A1I1YHY0_9BACT</name>
<evidence type="ECO:0000313" key="3">
    <source>
        <dbReference type="Proteomes" id="UP000199400"/>
    </source>
</evidence>
<organism evidence="2 3">
    <name type="scientific">Nannocystis exedens</name>
    <dbReference type="NCBI Taxonomy" id="54"/>
    <lineage>
        <taxon>Bacteria</taxon>
        <taxon>Pseudomonadati</taxon>
        <taxon>Myxococcota</taxon>
        <taxon>Polyangia</taxon>
        <taxon>Nannocystales</taxon>
        <taxon>Nannocystaceae</taxon>
        <taxon>Nannocystis</taxon>
    </lineage>
</organism>
<dbReference type="EMBL" id="FOMX01000010">
    <property type="protein sequence ID" value="SFE18999.1"/>
    <property type="molecule type" value="Genomic_DNA"/>
</dbReference>
<dbReference type="STRING" id="54.SAMN02745121_03310"/>
<reference evidence="3" key="1">
    <citation type="submission" date="2016-10" db="EMBL/GenBank/DDBJ databases">
        <authorList>
            <person name="Varghese N."/>
            <person name="Submissions S."/>
        </authorList>
    </citation>
    <scope>NUCLEOTIDE SEQUENCE [LARGE SCALE GENOMIC DNA]</scope>
    <source>
        <strain evidence="3">ATCC 25963</strain>
    </source>
</reference>
<keyword evidence="3" id="KW-1185">Reference proteome</keyword>
<protein>
    <recommendedName>
        <fullName evidence="1">DUF2169 domain-containing protein</fullName>
    </recommendedName>
</protein>
<proteinExistence type="predicted"/>
<sequence length="232" mass="25798">MDVSVAVGACRKTLRVHGDRIWLHRMGFTRASSPAPFVTMPLRWERALGGDQRNPVGRSVFRSAREADGAPVPNIEFPHSPITDPCSRSEPAGIGPIAKHWSPRASFAGTYDEAWVAQRAPLWPEDLDLRFFQSAAPGLTAPTHLVGGEDVVLDGFAAEGTYAFTLPRLRLVCKSVFRTAIHRQPMTLDVVVLEPDQGTLTLLWRATVPFSRQGREHEYTSVRELETWEAFP</sequence>
<dbReference type="Pfam" id="PF09937">
    <property type="entry name" value="DUF2169"/>
    <property type="match status" value="1"/>
</dbReference>
<dbReference type="AlphaFoldDB" id="A0A1I1YHY0"/>
<accession>A0A1I1YHY0</accession>